<evidence type="ECO:0000259" key="7">
    <source>
        <dbReference type="PROSITE" id="PS50110"/>
    </source>
</evidence>
<keyword evidence="2" id="KW-0805">Transcription regulation</keyword>
<gene>
    <name evidence="8" type="ORF">F4553_007728</name>
</gene>
<accession>A0A841C1R0</accession>
<evidence type="ECO:0000256" key="4">
    <source>
        <dbReference type="ARBA" id="ARBA00023163"/>
    </source>
</evidence>
<evidence type="ECO:0000256" key="3">
    <source>
        <dbReference type="ARBA" id="ARBA00023125"/>
    </source>
</evidence>
<dbReference type="SMART" id="SM00421">
    <property type="entry name" value="HTH_LUXR"/>
    <property type="match status" value="1"/>
</dbReference>
<dbReference type="PANTHER" id="PTHR43214">
    <property type="entry name" value="TWO-COMPONENT RESPONSE REGULATOR"/>
    <property type="match status" value="1"/>
</dbReference>
<dbReference type="Gene3D" id="3.40.50.2300">
    <property type="match status" value="1"/>
</dbReference>
<protein>
    <submittedName>
        <fullName evidence="8">DNA-binding NarL/FixJ family response regulator</fullName>
    </submittedName>
</protein>
<reference evidence="8 9" key="1">
    <citation type="submission" date="2020-08" db="EMBL/GenBank/DDBJ databases">
        <title>Sequencing the genomes of 1000 actinobacteria strains.</title>
        <authorList>
            <person name="Klenk H.-P."/>
        </authorList>
    </citation>
    <scope>NUCLEOTIDE SEQUENCE [LARGE SCALE GENOMIC DNA]</scope>
    <source>
        <strain evidence="8 9">DSM 45362</strain>
    </source>
</reference>
<dbReference type="InterPro" id="IPR039420">
    <property type="entry name" value="WalR-like"/>
</dbReference>
<dbReference type="PROSITE" id="PS50043">
    <property type="entry name" value="HTH_LUXR_2"/>
    <property type="match status" value="1"/>
</dbReference>
<dbReference type="InterPro" id="IPR011006">
    <property type="entry name" value="CheY-like_superfamily"/>
</dbReference>
<feature type="domain" description="Response regulatory" evidence="7">
    <location>
        <begin position="9"/>
        <end position="125"/>
    </location>
</feature>
<keyword evidence="9" id="KW-1185">Reference proteome</keyword>
<dbReference type="PRINTS" id="PR00038">
    <property type="entry name" value="HTHLUXR"/>
</dbReference>
<dbReference type="Proteomes" id="UP000587527">
    <property type="component" value="Unassembled WGS sequence"/>
</dbReference>
<dbReference type="CDD" id="cd06170">
    <property type="entry name" value="LuxR_C_like"/>
    <property type="match status" value="1"/>
</dbReference>
<evidence type="ECO:0000256" key="1">
    <source>
        <dbReference type="ARBA" id="ARBA00022553"/>
    </source>
</evidence>
<keyword evidence="3 8" id="KW-0238">DNA-binding</keyword>
<dbReference type="InterPro" id="IPR000792">
    <property type="entry name" value="Tscrpt_reg_LuxR_C"/>
</dbReference>
<dbReference type="PROSITE" id="PS50110">
    <property type="entry name" value="RESPONSE_REGULATORY"/>
    <property type="match status" value="1"/>
</dbReference>
<keyword evidence="1 5" id="KW-0597">Phosphoprotein</keyword>
<keyword evidence="4" id="KW-0804">Transcription</keyword>
<dbReference type="InterPro" id="IPR001789">
    <property type="entry name" value="Sig_transdc_resp-reg_receiver"/>
</dbReference>
<dbReference type="RefSeq" id="WP_184846314.1">
    <property type="nucleotide sequence ID" value="NZ_JACHMN010000003.1"/>
</dbReference>
<name>A0A841C1R0_9ACTN</name>
<dbReference type="Pfam" id="PF00072">
    <property type="entry name" value="Response_reg"/>
    <property type="match status" value="1"/>
</dbReference>
<dbReference type="SUPFAM" id="SSF52172">
    <property type="entry name" value="CheY-like"/>
    <property type="match status" value="1"/>
</dbReference>
<dbReference type="SMART" id="SM00448">
    <property type="entry name" value="REC"/>
    <property type="match status" value="1"/>
</dbReference>
<dbReference type="AlphaFoldDB" id="A0A841C1R0"/>
<dbReference type="GO" id="GO:0006355">
    <property type="term" value="P:regulation of DNA-templated transcription"/>
    <property type="evidence" value="ECO:0007669"/>
    <property type="project" value="InterPro"/>
</dbReference>
<evidence type="ECO:0000313" key="8">
    <source>
        <dbReference type="EMBL" id="MBB5874294.1"/>
    </source>
</evidence>
<feature type="domain" description="HTH luxR-type" evidence="6">
    <location>
        <begin position="153"/>
        <end position="218"/>
    </location>
</feature>
<dbReference type="InterPro" id="IPR058245">
    <property type="entry name" value="NreC/VraR/RcsB-like_REC"/>
</dbReference>
<evidence type="ECO:0000256" key="5">
    <source>
        <dbReference type="PROSITE-ProRule" id="PRU00169"/>
    </source>
</evidence>
<organism evidence="8 9">
    <name type="scientific">Allocatelliglobosispora scoriae</name>
    <dbReference type="NCBI Taxonomy" id="643052"/>
    <lineage>
        <taxon>Bacteria</taxon>
        <taxon>Bacillati</taxon>
        <taxon>Actinomycetota</taxon>
        <taxon>Actinomycetes</taxon>
        <taxon>Micromonosporales</taxon>
        <taxon>Micromonosporaceae</taxon>
        <taxon>Allocatelliglobosispora</taxon>
    </lineage>
</organism>
<evidence type="ECO:0000259" key="6">
    <source>
        <dbReference type="PROSITE" id="PS50043"/>
    </source>
</evidence>
<dbReference type="EMBL" id="JACHMN010000003">
    <property type="protein sequence ID" value="MBB5874294.1"/>
    <property type="molecule type" value="Genomic_DNA"/>
</dbReference>
<evidence type="ECO:0000256" key="2">
    <source>
        <dbReference type="ARBA" id="ARBA00023015"/>
    </source>
</evidence>
<dbReference type="GO" id="GO:0000160">
    <property type="term" value="P:phosphorelay signal transduction system"/>
    <property type="evidence" value="ECO:0007669"/>
    <property type="project" value="InterPro"/>
</dbReference>
<dbReference type="Pfam" id="PF00196">
    <property type="entry name" value="GerE"/>
    <property type="match status" value="1"/>
</dbReference>
<proteinExistence type="predicted"/>
<dbReference type="CDD" id="cd17535">
    <property type="entry name" value="REC_NarL-like"/>
    <property type="match status" value="1"/>
</dbReference>
<sequence>MTDLPGALRVVVADDQALVRTGFRMILTADGIDVVAEATNGAEAVDAVRRTRPDVVLMDIRMPEMDGLEATRRILTGAAGEPQVIILTTFDLDHYVYAALSAGASGFLLKDVTPEHLVAAVRMIRSGDALLAPAITRRLVARFAGRGDDAAAIHRDLSALTPRELEVLRLLAQGLSNAELAAHLHLSEATVKTHVAHILGKLGLRDRVQAVVVAYQTGLVSPSGTATGAD</sequence>
<dbReference type="PANTHER" id="PTHR43214:SF24">
    <property type="entry name" value="TRANSCRIPTIONAL REGULATORY PROTEIN NARL-RELATED"/>
    <property type="match status" value="1"/>
</dbReference>
<comment type="caution">
    <text evidence="8">The sequence shown here is derived from an EMBL/GenBank/DDBJ whole genome shotgun (WGS) entry which is preliminary data.</text>
</comment>
<feature type="modified residue" description="4-aspartylphosphate" evidence="5">
    <location>
        <position position="59"/>
    </location>
</feature>
<evidence type="ECO:0000313" key="9">
    <source>
        <dbReference type="Proteomes" id="UP000587527"/>
    </source>
</evidence>
<dbReference type="GO" id="GO:0003677">
    <property type="term" value="F:DNA binding"/>
    <property type="evidence" value="ECO:0007669"/>
    <property type="project" value="UniProtKB-KW"/>
</dbReference>